<keyword evidence="6" id="KW-1185">Reference proteome</keyword>
<dbReference type="PROSITE" id="PS50097">
    <property type="entry name" value="BTB"/>
    <property type="match status" value="1"/>
</dbReference>
<dbReference type="Gene3D" id="3.30.710.10">
    <property type="entry name" value="Potassium Channel Kv1.1, Chain A"/>
    <property type="match status" value="1"/>
</dbReference>
<reference evidence="5" key="1">
    <citation type="submission" date="2021-08" db="EMBL/GenBank/DDBJ databases">
        <title>WGS assembly of Ceratopteris richardii.</title>
        <authorList>
            <person name="Marchant D.B."/>
            <person name="Chen G."/>
            <person name="Jenkins J."/>
            <person name="Shu S."/>
            <person name="Leebens-Mack J."/>
            <person name="Grimwood J."/>
            <person name="Schmutz J."/>
            <person name="Soltis P."/>
            <person name="Soltis D."/>
            <person name="Chen Z.-H."/>
        </authorList>
    </citation>
    <scope>NUCLEOTIDE SEQUENCE</scope>
    <source>
        <strain evidence="5">Whitten #5841</strain>
        <tissue evidence="5">Leaf</tissue>
    </source>
</reference>
<proteinExistence type="predicted"/>
<accession>A0A8T2UGD1</accession>
<dbReference type="CDD" id="cd18186">
    <property type="entry name" value="BTB_POZ_ZBTB_KLHL-like"/>
    <property type="match status" value="1"/>
</dbReference>
<evidence type="ECO:0000256" key="2">
    <source>
        <dbReference type="ARBA" id="ARBA00004906"/>
    </source>
</evidence>
<protein>
    <recommendedName>
        <fullName evidence="4">BTB domain-containing protein</fullName>
    </recommendedName>
</protein>
<dbReference type="Gene3D" id="1.25.40.420">
    <property type="match status" value="1"/>
</dbReference>
<feature type="region of interest" description="Disordered" evidence="3">
    <location>
        <begin position="1"/>
        <end position="24"/>
    </location>
</feature>
<dbReference type="SMART" id="SM00225">
    <property type="entry name" value="BTB"/>
    <property type="match status" value="1"/>
</dbReference>
<dbReference type="OrthoDB" id="6359816at2759"/>
<dbReference type="PANTHER" id="PTHR47274">
    <property type="entry name" value="BTB/POZ DOMAIN CONTAINING PROTEIN, EXPRESSED-RELATED"/>
    <property type="match status" value="1"/>
</dbReference>
<comment type="caution">
    <text evidence="5">The sequence shown here is derived from an EMBL/GenBank/DDBJ whole genome shotgun (WGS) entry which is preliminary data.</text>
</comment>
<evidence type="ECO:0000256" key="3">
    <source>
        <dbReference type="SAM" id="MobiDB-lite"/>
    </source>
</evidence>
<feature type="compositionally biased region" description="Acidic residues" evidence="3">
    <location>
        <begin position="59"/>
        <end position="116"/>
    </location>
</feature>
<organism evidence="5 6">
    <name type="scientific">Ceratopteris richardii</name>
    <name type="common">Triangle waterfern</name>
    <dbReference type="NCBI Taxonomy" id="49495"/>
    <lineage>
        <taxon>Eukaryota</taxon>
        <taxon>Viridiplantae</taxon>
        <taxon>Streptophyta</taxon>
        <taxon>Embryophyta</taxon>
        <taxon>Tracheophyta</taxon>
        <taxon>Polypodiopsida</taxon>
        <taxon>Polypodiidae</taxon>
        <taxon>Polypodiales</taxon>
        <taxon>Pteridineae</taxon>
        <taxon>Pteridaceae</taxon>
        <taxon>Parkerioideae</taxon>
        <taxon>Ceratopteris</taxon>
    </lineage>
</organism>
<evidence type="ECO:0000259" key="4">
    <source>
        <dbReference type="PROSITE" id="PS50097"/>
    </source>
</evidence>
<gene>
    <name evidence="5" type="ORF">KP509_07G074900</name>
</gene>
<dbReference type="InterPro" id="IPR044784">
    <property type="entry name" value="At1g01640-like"/>
</dbReference>
<comment type="pathway">
    <text evidence="2">Protein modification; protein ubiquitination.</text>
</comment>
<feature type="region of interest" description="Disordered" evidence="3">
    <location>
        <begin position="43"/>
        <end position="124"/>
    </location>
</feature>
<dbReference type="Proteomes" id="UP000825935">
    <property type="component" value="Chromosome 7"/>
</dbReference>
<dbReference type="EMBL" id="CM035412">
    <property type="protein sequence ID" value="KAH7433559.1"/>
    <property type="molecule type" value="Genomic_DNA"/>
</dbReference>
<dbReference type="EMBL" id="CM035412">
    <property type="protein sequence ID" value="KAH7433560.1"/>
    <property type="molecule type" value="Genomic_DNA"/>
</dbReference>
<dbReference type="InterPro" id="IPR011333">
    <property type="entry name" value="SKP1/BTB/POZ_sf"/>
</dbReference>
<sequence length="397" mass="45428">MLNSALYPYSQPHSETSTASSPSERFDWADWIPECLHPAIAIAREMSSSSSPNQRYFENEDDPEDEDDDGEPLTADDEDLASFIVDEEDEGQEEEEEEGEEEEEEEEEERSADEDQGEHGVHSEEDMDLFSDEEEMDLSHLQRQTHQLNRIQTSSHAHGQQGVFLNRSLVCLSCKETYNPRGAGTCRECYEDASDIAEALKKEIEELHARIAFLKTWVPEAMEEDCADMLIECVDGSKIRAHRAVLMSRSTVFKAMLESNMQESRTNSIKIMDFTYEVLKLFIHYLYTAEIYPESLEECAVDLLALAEKYNVKQLKSVCERHMISKLNFRNALYNFEYASIHGAKALKQAALSTIHENMPDLIGSSDYQELVSRDAKLVVEIYESYSFKQMKKSPAQ</sequence>
<comment type="function">
    <text evidence="1">May act as a substrate-specific adapter of an E3 ubiquitin-protein ligase complex (CUL3-RBX1-BTB) which mediates the ubiquitination and subsequent proteasomal degradation of target proteins.</text>
</comment>
<evidence type="ECO:0000313" key="6">
    <source>
        <dbReference type="Proteomes" id="UP000825935"/>
    </source>
</evidence>
<feature type="domain" description="BTB" evidence="4">
    <location>
        <begin position="227"/>
        <end position="295"/>
    </location>
</feature>
<dbReference type="AlphaFoldDB" id="A0A8T2UGD1"/>
<dbReference type="SUPFAM" id="SSF54695">
    <property type="entry name" value="POZ domain"/>
    <property type="match status" value="1"/>
</dbReference>
<dbReference type="Pfam" id="PF00651">
    <property type="entry name" value="BTB"/>
    <property type="match status" value="1"/>
</dbReference>
<feature type="compositionally biased region" description="Polar residues" evidence="3">
    <location>
        <begin position="11"/>
        <end position="23"/>
    </location>
</feature>
<dbReference type="CDD" id="cd14733">
    <property type="entry name" value="BACK"/>
    <property type="match status" value="1"/>
</dbReference>
<name>A0A8T2UGD1_CERRI</name>
<feature type="compositionally biased region" description="Polar residues" evidence="3">
    <location>
        <begin position="46"/>
        <end position="56"/>
    </location>
</feature>
<evidence type="ECO:0000256" key="1">
    <source>
        <dbReference type="ARBA" id="ARBA00002668"/>
    </source>
</evidence>
<dbReference type="InterPro" id="IPR000210">
    <property type="entry name" value="BTB/POZ_dom"/>
</dbReference>
<evidence type="ECO:0000313" key="5">
    <source>
        <dbReference type="EMBL" id="KAH7433560.1"/>
    </source>
</evidence>